<dbReference type="Proteomes" id="UP000281553">
    <property type="component" value="Unassembled WGS sequence"/>
</dbReference>
<proteinExistence type="predicted"/>
<keyword evidence="2" id="KW-1185">Reference proteome</keyword>
<protein>
    <recommendedName>
        <fullName evidence="3">Glycosyl hydrolase family 13 catalytic domain-containing protein</fullName>
    </recommendedName>
</protein>
<dbReference type="OrthoDB" id="1740265at2759"/>
<dbReference type="Gene3D" id="3.90.400.10">
    <property type="entry name" value="Oligo-1,6-glucosidase, Domain 2"/>
    <property type="match status" value="1"/>
</dbReference>
<evidence type="ECO:0008006" key="3">
    <source>
        <dbReference type="Google" id="ProtNLM"/>
    </source>
</evidence>
<dbReference type="EMBL" id="UYRU01099270">
    <property type="protein sequence ID" value="VDN40668.1"/>
    <property type="molecule type" value="Genomic_DNA"/>
</dbReference>
<reference evidence="1 2" key="1">
    <citation type="submission" date="2018-11" db="EMBL/GenBank/DDBJ databases">
        <authorList>
            <consortium name="Pathogen Informatics"/>
        </authorList>
    </citation>
    <scope>NUCLEOTIDE SEQUENCE [LARGE SCALE GENOMIC DNA]</scope>
</reference>
<gene>
    <name evidence="1" type="ORF">DILT_LOCUS18314</name>
</gene>
<evidence type="ECO:0000313" key="1">
    <source>
        <dbReference type="EMBL" id="VDN40668.1"/>
    </source>
</evidence>
<name>A0A3P7NWU4_DIBLA</name>
<dbReference type="InterPro" id="IPR045857">
    <property type="entry name" value="O16G_dom_2"/>
</dbReference>
<accession>A0A3P7NWU4</accession>
<organism evidence="1 2">
    <name type="scientific">Dibothriocephalus latus</name>
    <name type="common">Fish tapeworm</name>
    <name type="synonym">Diphyllobothrium latum</name>
    <dbReference type="NCBI Taxonomy" id="60516"/>
    <lineage>
        <taxon>Eukaryota</taxon>
        <taxon>Metazoa</taxon>
        <taxon>Spiralia</taxon>
        <taxon>Lophotrochozoa</taxon>
        <taxon>Platyhelminthes</taxon>
        <taxon>Cestoda</taxon>
        <taxon>Eucestoda</taxon>
        <taxon>Diphyllobothriidea</taxon>
        <taxon>Diphyllobothriidae</taxon>
        <taxon>Dibothriocephalus</taxon>
    </lineage>
</organism>
<evidence type="ECO:0000313" key="2">
    <source>
        <dbReference type="Proteomes" id="UP000281553"/>
    </source>
</evidence>
<dbReference type="AlphaFoldDB" id="A0A3P7NWU4"/>
<sequence>MVVTAAVLTGFLESDENGVRNWQGINPSTNSEGDPVDDLLSALQTGASEHSVHLILGAPLYATSIDHPWFGQSVNDLTSVYKDFYMWQKAGVSSQCL</sequence>